<dbReference type="AlphaFoldDB" id="A0A7I8V4N7"/>
<dbReference type="PANTHER" id="PTHR35838:SF1">
    <property type="entry name" value="TRICHOHYALIN-LIKE"/>
    <property type="match status" value="1"/>
</dbReference>
<organism evidence="3 4">
    <name type="scientific">Dimorphilus gyrociliatus</name>
    <dbReference type="NCBI Taxonomy" id="2664684"/>
    <lineage>
        <taxon>Eukaryota</taxon>
        <taxon>Metazoa</taxon>
        <taxon>Spiralia</taxon>
        <taxon>Lophotrochozoa</taxon>
        <taxon>Annelida</taxon>
        <taxon>Polychaeta</taxon>
        <taxon>Polychaeta incertae sedis</taxon>
        <taxon>Dinophilidae</taxon>
        <taxon>Dimorphilus</taxon>
    </lineage>
</organism>
<keyword evidence="1" id="KW-0175">Coiled coil</keyword>
<feature type="compositionally biased region" description="Basic residues" evidence="2">
    <location>
        <begin position="341"/>
        <end position="357"/>
    </location>
</feature>
<evidence type="ECO:0000313" key="4">
    <source>
        <dbReference type="Proteomes" id="UP000549394"/>
    </source>
</evidence>
<accession>A0A7I8V4N7</accession>
<dbReference type="EMBL" id="CAJFCJ010000001">
    <property type="protein sequence ID" value="CAD5111177.1"/>
    <property type="molecule type" value="Genomic_DNA"/>
</dbReference>
<proteinExistence type="predicted"/>
<keyword evidence="4" id="KW-1185">Reference proteome</keyword>
<evidence type="ECO:0000256" key="2">
    <source>
        <dbReference type="SAM" id="MobiDB-lite"/>
    </source>
</evidence>
<name>A0A7I8V4N7_9ANNE</name>
<evidence type="ECO:0000256" key="1">
    <source>
        <dbReference type="SAM" id="Coils"/>
    </source>
</evidence>
<gene>
    <name evidence="3" type="ORF">DGYR_LOCUS501</name>
</gene>
<sequence>MASSNRACQNDLIHKQLNAFEKLVNAAINSFSKERLVHLLRLLLKKTAHVGRQLNSLKSLRKHIEALGDSPDDDKIRSHMDSFFQDVRYSKQLKEYFDDRIYLPLKTYFPVPPNVPNMAGIQEDLRNGVALNLSKCAEQLKFINNQWQNLLEFDEIQASYLDPDTTYELKDLGDCSNFERLARLVPDCLIKAFKSHQISKTWWIQADKVVKERVALQNNVKNLEYQLIRDAEEITELRKGLDEVDEEEKLVEKLKHEFDELEKRCEVNDDSVLSYERSIICEDLDFHLRLLPDMIRHRGATEAKIFDLERQIDDNKYRKESALVQLEHIEQIEKESTRKPSALKKQSKIPVRKSVHN</sequence>
<feature type="coiled-coil region" evidence="1">
    <location>
        <begin position="206"/>
        <end position="271"/>
    </location>
</feature>
<feature type="region of interest" description="Disordered" evidence="2">
    <location>
        <begin position="335"/>
        <end position="357"/>
    </location>
</feature>
<dbReference type="Proteomes" id="UP000549394">
    <property type="component" value="Unassembled WGS sequence"/>
</dbReference>
<reference evidence="3 4" key="1">
    <citation type="submission" date="2020-08" db="EMBL/GenBank/DDBJ databases">
        <authorList>
            <person name="Hejnol A."/>
        </authorList>
    </citation>
    <scope>NUCLEOTIDE SEQUENCE [LARGE SCALE GENOMIC DNA]</scope>
</reference>
<dbReference type="OrthoDB" id="9949627at2759"/>
<protein>
    <submittedName>
        <fullName evidence="3">Uncharacterized protein</fullName>
    </submittedName>
</protein>
<dbReference type="PANTHER" id="PTHR35838">
    <property type="entry name" value="CHROMOSOME 21, WHOLE GENOME SHOTGUN SEQUENCE"/>
    <property type="match status" value="1"/>
</dbReference>
<evidence type="ECO:0000313" key="3">
    <source>
        <dbReference type="EMBL" id="CAD5111177.1"/>
    </source>
</evidence>
<comment type="caution">
    <text evidence="3">The sequence shown here is derived from an EMBL/GenBank/DDBJ whole genome shotgun (WGS) entry which is preliminary data.</text>
</comment>